<dbReference type="PATRIC" id="fig|279058.18.peg.1475"/>
<evidence type="ECO:0000313" key="2">
    <source>
        <dbReference type="Proteomes" id="UP000071778"/>
    </source>
</evidence>
<evidence type="ECO:0000313" key="1">
    <source>
        <dbReference type="EMBL" id="AMP09281.1"/>
    </source>
</evidence>
<gene>
    <name evidence="1" type="ORF">CAter282_1492</name>
</gene>
<keyword evidence="2" id="KW-1185">Reference proteome</keyword>
<dbReference type="AlphaFoldDB" id="A0A127QGV4"/>
<dbReference type="RefSeq" id="WP_061537073.1">
    <property type="nucleotide sequence ID" value="NZ_CP013235.1"/>
</dbReference>
<sequence length="236" mass="26909">MATSIHQVRFPEESDVYRTARDDLLQAELELRRQLEWVAALRRNLPLGGALKEDYVFDEGDPDLDSFGVGKKIRLSELFQDGKDSLILYSFMYGPDMARPCPSCTSILDGLNGGMHHALQRVNVAVVAKSPIQRILMFALQRGWHNLHLLSSAHNSFNADYHGETTDGHQIPALNVFVRREGRIYHFYNTELLYTPRSPGEEPRHVDLIWPLWNLFDLTPEGRGGDWHPALAYQKG</sequence>
<name>A0A127QGV4_9BURK</name>
<reference evidence="1 2" key="1">
    <citation type="submission" date="2015-11" db="EMBL/GenBank/DDBJ databases">
        <title>Exploring the genomic traits of fungus-feeding bacterial genus Collimonas.</title>
        <authorList>
            <person name="Song C."/>
            <person name="Schmidt R."/>
            <person name="de Jager V."/>
            <person name="Krzyzanowska D."/>
            <person name="Jongedijk E."/>
            <person name="Cankar K."/>
            <person name="Beekwilder J."/>
            <person name="van Veen A."/>
            <person name="de Boer W."/>
            <person name="van Veen J.A."/>
            <person name="Garbeva P."/>
        </authorList>
    </citation>
    <scope>NUCLEOTIDE SEQUENCE [LARGE SCALE GENOMIC DNA]</scope>
    <source>
        <strain evidence="1 2">Ter282</strain>
    </source>
</reference>
<accession>A0A127QGV4</accession>
<dbReference type="EMBL" id="CP013235">
    <property type="protein sequence ID" value="AMP09281.1"/>
    <property type="molecule type" value="Genomic_DNA"/>
</dbReference>
<evidence type="ECO:0008006" key="3">
    <source>
        <dbReference type="Google" id="ProtNLM"/>
    </source>
</evidence>
<dbReference type="Proteomes" id="UP000071778">
    <property type="component" value="Chromosome"/>
</dbReference>
<protein>
    <recommendedName>
        <fullName evidence="3">Dithiol-disulfide oxidoreductase (DUF899 family)</fullName>
    </recommendedName>
</protein>
<dbReference type="Pfam" id="PF05988">
    <property type="entry name" value="DUF899"/>
    <property type="match status" value="1"/>
</dbReference>
<dbReference type="InterPro" id="IPR010296">
    <property type="entry name" value="DUF899_thioredox"/>
</dbReference>
<organism evidence="1 2">
    <name type="scientific">Collimonas arenae</name>
    <dbReference type="NCBI Taxonomy" id="279058"/>
    <lineage>
        <taxon>Bacteria</taxon>
        <taxon>Pseudomonadati</taxon>
        <taxon>Pseudomonadota</taxon>
        <taxon>Betaproteobacteria</taxon>
        <taxon>Burkholderiales</taxon>
        <taxon>Oxalobacteraceae</taxon>
        <taxon>Collimonas</taxon>
    </lineage>
</organism>
<proteinExistence type="predicted"/>